<dbReference type="EMBL" id="ABIA03000004">
    <property type="protein sequence ID" value="EDQ34425.1"/>
    <property type="molecule type" value="Genomic_DNA"/>
</dbReference>
<evidence type="ECO:0000313" key="6">
    <source>
        <dbReference type="Proteomes" id="UP000004291"/>
    </source>
</evidence>
<sequence>MRHFQFTILPVTVAASFALLLASPLTALAQTEAAKPAASSLTEAADQLDSLFSELKRERDTNQAKRISERIWARWRDSGSATTNLLLQWADKAMADKKNSLALDLLDQVVVLMPDFAEGWNRRATLHYAMGNHSKSMADINRVLSLEPRHFGAMAGMAAILDASGNDALALRAWEQMLEVYPANKQAQTKVGELADKLAGSKT</sequence>
<evidence type="ECO:0000256" key="4">
    <source>
        <dbReference type="SAM" id="SignalP"/>
    </source>
</evidence>
<organism evidence="5 6">
    <name type="scientific">Hoeflea phototrophica (strain DSM 17068 / NCIMB 14078 / DFL-43)</name>
    <dbReference type="NCBI Taxonomy" id="411684"/>
    <lineage>
        <taxon>Bacteria</taxon>
        <taxon>Pseudomonadati</taxon>
        <taxon>Pseudomonadota</taxon>
        <taxon>Alphaproteobacteria</taxon>
        <taxon>Hyphomicrobiales</taxon>
        <taxon>Rhizobiaceae</taxon>
        <taxon>Hoeflea</taxon>
    </lineage>
</organism>
<gene>
    <name evidence="5" type="ORF">HPDFL43_15547</name>
</gene>
<evidence type="ECO:0000256" key="2">
    <source>
        <dbReference type="ARBA" id="ARBA00022803"/>
    </source>
</evidence>
<name>A9D1E7_HOEPD</name>
<comment type="caution">
    <text evidence="5">The sequence shown here is derived from an EMBL/GenBank/DDBJ whole genome shotgun (WGS) entry which is preliminary data.</text>
</comment>
<keyword evidence="2 3" id="KW-0802">TPR repeat</keyword>
<reference evidence="5 6" key="1">
    <citation type="submission" date="2007-10" db="EMBL/GenBank/DDBJ databases">
        <authorList>
            <person name="Wagner-Dobler I."/>
            <person name="Ferriera S."/>
            <person name="Johnson J."/>
            <person name="Kravitz S."/>
            <person name="Beeson K."/>
            <person name="Sutton G."/>
            <person name="Rogers Y.-H."/>
            <person name="Friedman R."/>
            <person name="Frazier M."/>
            <person name="Venter J.C."/>
        </authorList>
    </citation>
    <scope>NUCLEOTIDE SEQUENCE [LARGE SCALE GENOMIC DNA]</scope>
    <source>
        <strain evidence="5 6">DFL-43</strain>
    </source>
</reference>
<dbReference type="SUPFAM" id="SSF48452">
    <property type="entry name" value="TPR-like"/>
    <property type="match status" value="1"/>
</dbReference>
<evidence type="ECO:0000313" key="5">
    <source>
        <dbReference type="EMBL" id="EDQ34425.1"/>
    </source>
</evidence>
<keyword evidence="4" id="KW-0732">Signal</keyword>
<proteinExistence type="predicted"/>
<dbReference type="Gene3D" id="1.25.40.10">
    <property type="entry name" value="Tetratricopeptide repeat domain"/>
    <property type="match status" value="1"/>
</dbReference>
<feature type="signal peptide" evidence="4">
    <location>
        <begin position="1"/>
        <end position="29"/>
    </location>
</feature>
<dbReference type="SMART" id="SM00028">
    <property type="entry name" value="TPR"/>
    <property type="match status" value="3"/>
</dbReference>
<dbReference type="PROSITE" id="PS50005">
    <property type="entry name" value="TPR"/>
    <property type="match status" value="1"/>
</dbReference>
<dbReference type="RefSeq" id="WP_007198865.1">
    <property type="nucleotide sequence ID" value="NZ_CM002917.1"/>
</dbReference>
<evidence type="ECO:0000256" key="1">
    <source>
        <dbReference type="ARBA" id="ARBA00022737"/>
    </source>
</evidence>
<dbReference type="eggNOG" id="COG0457">
    <property type="taxonomic scope" value="Bacteria"/>
</dbReference>
<feature type="chain" id="PRO_5002736919" evidence="4">
    <location>
        <begin position="30"/>
        <end position="203"/>
    </location>
</feature>
<dbReference type="InterPro" id="IPR050498">
    <property type="entry name" value="Ycf3"/>
</dbReference>
<dbReference type="Proteomes" id="UP000004291">
    <property type="component" value="Chromosome"/>
</dbReference>
<feature type="repeat" description="TPR" evidence="3">
    <location>
        <begin position="117"/>
        <end position="150"/>
    </location>
</feature>
<dbReference type="STRING" id="411684.HPDFL43_15547"/>
<keyword evidence="1" id="KW-0677">Repeat</keyword>
<dbReference type="PANTHER" id="PTHR44858:SF1">
    <property type="entry name" value="UDP-N-ACETYLGLUCOSAMINE--PEPTIDE N-ACETYLGLUCOSAMINYLTRANSFERASE SPINDLY-RELATED"/>
    <property type="match status" value="1"/>
</dbReference>
<dbReference type="OrthoDB" id="9815010at2"/>
<protein>
    <submittedName>
        <fullName evidence="5">Flp pilus assembly protein TadD</fullName>
    </submittedName>
</protein>
<accession>A9D1E7</accession>
<dbReference type="InterPro" id="IPR011990">
    <property type="entry name" value="TPR-like_helical_dom_sf"/>
</dbReference>
<dbReference type="HOGENOM" id="CLU_079829_1_0_5"/>
<evidence type="ECO:0000256" key="3">
    <source>
        <dbReference type="PROSITE-ProRule" id="PRU00339"/>
    </source>
</evidence>
<dbReference type="PANTHER" id="PTHR44858">
    <property type="entry name" value="TETRATRICOPEPTIDE REPEAT PROTEIN 6"/>
    <property type="match status" value="1"/>
</dbReference>
<keyword evidence="6" id="KW-1185">Reference proteome</keyword>
<dbReference type="AlphaFoldDB" id="A9D1E7"/>
<reference evidence="5 6" key="2">
    <citation type="submission" date="2012-06" db="EMBL/GenBank/DDBJ databases">
        <authorList>
            <person name="Fiebig A."/>
        </authorList>
    </citation>
    <scope>NUCLEOTIDE SEQUENCE [LARGE SCALE GENOMIC DNA]</scope>
    <source>
        <strain evidence="5 6">DFL-43</strain>
    </source>
</reference>
<dbReference type="InterPro" id="IPR019734">
    <property type="entry name" value="TPR_rpt"/>
</dbReference>